<dbReference type="InterPro" id="IPR006121">
    <property type="entry name" value="HMA_dom"/>
</dbReference>
<dbReference type="NCBIfam" id="TIGR01494">
    <property type="entry name" value="ATPase_P-type"/>
    <property type="match status" value="1"/>
</dbReference>
<dbReference type="AlphaFoldDB" id="A0A7U9TIR7"/>
<dbReference type="InterPro" id="IPR023299">
    <property type="entry name" value="ATPase_P-typ_cyto_dom_N"/>
</dbReference>
<evidence type="ECO:0000256" key="11">
    <source>
        <dbReference type="ARBA" id="ARBA00023136"/>
    </source>
</evidence>
<dbReference type="InterPro" id="IPR023214">
    <property type="entry name" value="HAD_sf"/>
</dbReference>
<dbReference type="GO" id="GO:0019829">
    <property type="term" value="F:ATPase-coupled monoatomic cation transmembrane transporter activity"/>
    <property type="evidence" value="ECO:0007669"/>
    <property type="project" value="InterPro"/>
</dbReference>
<evidence type="ECO:0000256" key="3">
    <source>
        <dbReference type="ARBA" id="ARBA00022475"/>
    </source>
</evidence>
<dbReference type="SUPFAM" id="SSF81665">
    <property type="entry name" value="Calcium ATPase, transmembrane domain M"/>
    <property type="match status" value="1"/>
</dbReference>
<feature type="transmembrane region" description="Helical" evidence="12">
    <location>
        <begin position="114"/>
        <end position="130"/>
    </location>
</feature>
<dbReference type="PANTHER" id="PTHR48085:SF5">
    <property type="entry name" value="CADMIUM_ZINC-TRANSPORTING ATPASE HMA4-RELATED"/>
    <property type="match status" value="1"/>
</dbReference>
<evidence type="ECO:0000313" key="14">
    <source>
        <dbReference type="EMBL" id="BCR35485.1"/>
    </source>
</evidence>
<feature type="transmembrane region" description="Helical" evidence="12">
    <location>
        <begin position="672"/>
        <end position="693"/>
    </location>
</feature>
<dbReference type="RefSeq" id="WP_176240025.1">
    <property type="nucleotide sequence ID" value="NZ_AP024412.1"/>
</dbReference>
<keyword evidence="9" id="KW-1278">Translocase</keyword>
<dbReference type="InterPro" id="IPR036163">
    <property type="entry name" value="HMA_dom_sf"/>
</dbReference>
<dbReference type="SFLD" id="SFLDG00002">
    <property type="entry name" value="C1.7:_P-type_atpase_like"/>
    <property type="match status" value="1"/>
</dbReference>
<dbReference type="Gene3D" id="3.40.50.1000">
    <property type="entry name" value="HAD superfamily/HAD-like"/>
    <property type="match status" value="1"/>
</dbReference>
<keyword evidence="15" id="KW-1185">Reference proteome</keyword>
<dbReference type="Gene3D" id="2.70.150.10">
    <property type="entry name" value="Calcium-transporting ATPase, cytoplasmic transduction domain A"/>
    <property type="match status" value="1"/>
</dbReference>
<dbReference type="Pfam" id="PF00403">
    <property type="entry name" value="HMA"/>
    <property type="match status" value="1"/>
</dbReference>
<evidence type="ECO:0000256" key="1">
    <source>
        <dbReference type="ARBA" id="ARBA00004651"/>
    </source>
</evidence>
<dbReference type="PROSITE" id="PS00154">
    <property type="entry name" value="ATPASE_E1_E2"/>
    <property type="match status" value="1"/>
</dbReference>
<dbReference type="InterPro" id="IPR008250">
    <property type="entry name" value="ATPase_P-typ_transduc_dom_A_sf"/>
</dbReference>
<proteinExistence type="inferred from homology"/>
<feature type="transmembrane region" description="Helical" evidence="12">
    <location>
        <begin position="354"/>
        <end position="377"/>
    </location>
</feature>
<dbReference type="Pfam" id="PF00702">
    <property type="entry name" value="Hydrolase"/>
    <property type="match status" value="1"/>
</dbReference>
<dbReference type="NCBIfam" id="TIGR01512">
    <property type="entry name" value="ATPase-IB2_Cd"/>
    <property type="match status" value="1"/>
</dbReference>
<name>A0A7U9TIR7_9MOLU</name>
<dbReference type="FunFam" id="2.70.150.10:FF:000002">
    <property type="entry name" value="Copper-transporting ATPase 1, putative"/>
    <property type="match status" value="1"/>
</dbReference>
<evidence type="ECO:0000256" key="6">
    <source>
        <dbReference type="ARBA" id="ARBA00022723"/>
    </source>
</evidence>
<dbReference type="PRINTS" id="PR00119">
    <property type="entry name" value="CATATPASE"/>
</dbReference>
<sequence>MKKTYEIRDIDCANCALKIENEIKKVDGLKDVKIDFMRQKVFFDDPDNKMNADELQKIARKVESSVSIFNSNIEKPISKKSMSLNQMSFITGVVLLLVMFLLQAIIGLNDTYKIIIYITAYILIGGKVILKALKNIKKGRVFDENFLMMIATIGALIIGEFIEGIAVMLFYQIGEYFQELSVNRSRKHIESLMDLKPVIAHIKKDDQFIDIKPEDLIPKDHIMVKTGEKIPVDGIIIEGETYIDESSLTGESLPMYKSNGHEVMSSTINLNGTIIVEVKKTYKDSRVYQIIEFVEQNTTKKAKAEQFITKFAKYYTPIVVLIAVLLAFVVPIFAYQINQTTYSTELTIFVKRALIFLVISCPCALVLSVPLAFYAGIGASSKKGILVKSGSDLETLHKVEHFIFDKTGTLTKGEFVVTQVFAEDKDFILKLASHAESRSNHPIALSILRAYKKDIISEDIKDYHEVFGQGIKVVYQQKPLLVGNDRLLINNKIQFEIPDIKYSVIHVAYDQKYIGYIVLEDELKMSSKETIALLTKMGKQVTMITGDQSAIADDIGKKLGITDIYSKQLPQDKKDIVESLSKQHKTAFIGDGINDAMVLLSADIGISMGSLGSDVAIEASDAVIMHDQPIKLIEVLKISIFTNRIVIQNIALALITKFVVLSLGALGYANMWLAIFADVGISLIAVLNAMRILRK</sequence>
<keyword evidence="4" id="KW-0597">Phosphoprotein</keyword>
<dbReference type="InterPro" id="IPR036412">
    <property type="entry name" value="HAD-like_sf"/>
</dbReference>
<keyword evidence="8 12" id="KW-0067">ATP-binding</keyword>
<reference evidence="14" key="1">
    <citation type="submission" date="2021-01" db="EMBL/GenBank/DDBJ databases">
        <title>Draft genome sequence of Acholeplasmataceae bacterium strain Mahy22.</title>
        <authorList>
            <person name="Watanabe M."/>
            <person name="Kojima H."/>
            <person name="Fukui M."/>
        </authorList>
    </citation>
    <scope>NUCLEOTIDE SEQUENCE</scope>
    <source>
        <strain evidence="14">Mahy22</strain>
    </source>
</reference>
<keyword evidence="7 12" id="KW-0547">Nucleotide-binding</keyword>
<evidence type="ECO:0000256" key="4">
    <source>
        <dbReference type="ARBA" id="ARBA00022553"/>
    </source>
</evidence>
<feature type="transmembrane region" description="Helical" evidence="12">
    <location>
        <begin position="89"/>
        <end position="108"/>
    </location>
</feature>
<feature type="domain" description="HMA" evidence="13">
    <location>
        <begin position="1"/>
        <end position="67"/>
    </location>
</feature>
<comment type="similarity">
    <text evidence="2 12">Belongs to the cation transport ATPase (P-type) (TC 3.A.3) family. Type IB subfamily.</text>
</comment>
<comment type="subcellular location">
    <subcellularLocation>
        <location evidence="1">Cell membrane</location>
        <topology evidence="1">Multi-pass membrane protein</topology>
    </subcellularLocation>
</comment>
<dbReference type="Gene3D" id="3.40.1110.10">
    <property type="entry name" value="Calcium-transporting ATPase, cytoplasmic domain N"/>
    <property type="match status" value="1"/>
</dbReference>
<dbReference type="PRINTS" id="PR00941">
    <property type="entry name" value="CDATPASE"/>
</dbReference>
<dbReference type="InterPro" id="IPR001757">
    <property type="entry name" value="P_typ_ATPase"/>
</dbReference>
<dbReference type="Proteomes" id="UP000620133">
    <property type="component" value="Chromosome"/>
</dbReference>
<keyword evidence="6 12" id="KW-0479">Metal-binding</keyword>
<dbReference type="EMBL" id="AP024412">
    <property type="protein sequence ID" value="BCR35485.1"/>
    <property type="molecule type" value="Genomic_DNA"/>
</dbReference>
<dbReference type="GO" id="GO:0005886">
    <property type="term" value="C:plasma membrane"/>
    <property type="evidence" value="ECO:0007669"/>
    <property type="project" value="UniProtKB-SubCell"/>
</dbReference>
<evidence type="ECO:0000259" key="13">
    <source>
        <dbReference type="PROSITE" id="PS50846"/>
    </source>
</evidence>
<feature type="transmembrane region" description="Helical" evidence="12">
    <location>
        <begin position="646"/>
        <end position="666"/>
    </location>
</feature>
<feature type="transmembrane region" description="Helical" evidence="12">
    <location>
        <begin position="314"/>
        <end position="334"/>
    </location>
</feature>
<dbReference type="InterPro" id="IPR017969">
    <property type="entry name" value="Heavy-metal-associated_CS"/>
</dbReference>
<protein>
    <submittedName>
        <fullName evidence="14">Cadmium transporter</fullName>
    </submittedName>
</protein>
<evidence type="ECO:0000256" key="8">
    <source>
        <dbReference type="ARBA" id="ARBA00022840"/>
    </source>
</evidence>
<accession>A0A7U9TIR7</accession>
<organism evidence="14 15">
    <name type="scientific">Mariniplasma anaerobium</name>
    <dbReference type="NCBI Taxonomy" id="2735436"/>
    <lineage>
        <taxon>Bacteria</taxon>
        <taxon>Bacillati</taxon>
        <taxon>Mycoplasmatota</taxon>
        <taxon>Mollicutes</taxon>
        <taxon>Acholeplasmatales</taxon>
        <taxon>Acholeplasmataceae</taxon>
        <taxon>Mariniplasma</taxon>
    </lineage>
</organism>
<evidence type="ECO:0000256" key="5">
    <source>
        <dbReference type="ARBA" id="ARBA00022692"/>
    </source>
</evidence>
<evidence type="ECO:0000256" key="2">
    <source>
        <dbReference type="ARBA" id="ARBA00006024"/>
    </source>
</evidence>
<dbReference type="InterPro" id="IPR018303">
    <property type="entry name" value="ATPase_P-typ_P_site"/>
</dbReference>
<dbReference type="Pfam" id="PF00122">
    <property type="entry name" value="E1-E2_ATPase"/>
    <property type="match status" value="1"/>
</dbReference>
<dbReference type="PANTHER" id="PTHR48085">
    <property type="entry name" value="CADMIUM/ZINC-TRANSPORTING ATPASE HMA2-RELATED"/>
    <property type="match status" value="1"/>
</dbReference>
<evidence type="ECO:0000256" key="9">
    <source>
        <dbReference type="ARBA" id="ARBA00022967"/>
    </source>
</evidence>
<dbReference type="KEGG" id="manr:MPAN_003780"/>
<dbReference type="CDD" id="cd00371">
    <property type="entry name" value="HMA"/>
    <property type="match status" value="1"/>
</dbReference>
<dbReference type="InterPro" id="IPR023298">
    <property type="entry name" value="ATPase_P-typ_TM_dom_sf"/>
</dbReference>
<keyword evidence="11 12" id="KW-0472">Membrane</keyword>
<dbReference type="SFLD" id="SFLDF00027">
    <property type="entry name" value="p-type_atpase"/>
    <property type="match status" value="1"/>
</dbReference>
<keyword evidence="10 12" id="KW-1133">Transmembrane helix</keyword>
<dbReference type="InterPro" id="IPR059000">
    <property type="entry name" value="ATPase_P-type_domA"/>
</dbReference>
<evidence type="ECO:0000256" key="10">
    <source>
        <dbReference type="ARBA" id="ARBA00022989"/>
    </source>
</evidence>
<dbReference type="PROSITE" id="PS50846">
    <property type="entry name" value="HMA_2"/>
    <property type="match status" value="1"/>
</dbReference>
<dbReference type="SFLD" id="SFLDS00003">
    <property type="entry name" value="Haloacid_Dehalogenase"/>
    <property type="match status" value="1"/>
</dbReference>
<evidence type="ECO:0000256" key="12">
    <source>
        <dbReference type="RuleBase" id="RU362081"/>
    </source>
</evidence>
<dbReference type="PROSITE" id="PS01047">
    <property type="entry name" value="HMA_1"/>
    <property type="match status" value="1"/>
</dbReference>
<dbReference type="SUPFAM" id="SSF81653">
    <property type="entry name" value="Calcium ATPase, transduction domain A"/>
    <property type="match status" value="1"/>
</dbReference>
<dbReference type="GO" id="GO:0005524">
    <property type="term" value="F:ATP binding"/>
    <property type="evidence" value="ECO:0007669"/>
    <property type="project" value="UniProtKB-UniRule"/>
</dbReference>
<dbReference type="GO" id="GO:0046872">
    <property type="term" value="F:metal ion binding"/>
    <property type="evidence" value="ECO:0007669"/>
    <property type="project" value="UniProtKB-KW"/>
</dbReference>
<dbReference type="SUPFAM" id="SSF56784">
    <property type="entry name" value="HAD-like"/>
    <property type="match status" value="1"/>
</dbReference>
<evidence type="ECO:0000313" key="15">
    <source>
        <dbReference type="Proteomes" id="UP000620133"/>
    </source>
</evidence>
<dbReference type="InterPro" id="IPR027256">
    <property type="entry name" value="P-typ_ATPase_IB"/>
</dbReference>
<dbReference type="Gene3D" id="3.30.70.100">
    <property type="match status" value="1"/>
</dbReference>
<dbReference type="SUPFAM" id="SSF55008">
    <property type="entry name" value="HMA, heavy metal-associated domain"/>
    <property type="match status" value="1"/>
</dbReference>
<keyword evidence="3 12" id="KW-1003">Cell membrane</keyword>
<evidence type="ECO:0000256" key="7">
    <source>
        <dbReference type="ARBA" id="ARBA00022741"/>
    </source>
</evidence>
<dbReference type="NCBIfam" id="TIGR01525">
    <property type="entry name" value="ATPase-IB_hvy"/>
    <property type="match status" value="1"/>
</dbReference>
<dbReference type="GO" id="GO:0016887">
    <property type="term" value="F:ATP hydrolysis activity"/>
    <property type="evidence" value="ECO:0007669"/>
    <property type="project" value="InterPro"/>
</dbReference>
<keyword evidence="5 12" id="KW-0812">Transmembrane</keyword>
<gene>
    <name evidence="14" type="ORF">MPAN_003780</name>
</gene>
<dbReference type="InterPro" id="IPR044492">
    <property type="entry name" value="P_typ_ATPase_HD_dom"/>
</dbReference>
<dbReference type="GO" id="GO:0015086">
    <property type="term" value="F:cadmium ion transmembrane transporter activity"/>
    <property type="evidence" value="ECO:0007669"/>
    <property type="project" value="TreeGrafter"/>
</dbReference>
<dbReference type="InterPro" id="IPR051014">
    <property type="entry name" value="Cation_Transport_ATPase_IB"/>
</dbReference>